<organism evidence="1 2">
    <name type="scientific">Oryza sativa subsp. japonica</name>
    <name type="common">Rice</name>
    <dbReference type="NCBI Taxonomy" id="39947"/>
    <lineage>
        <taxon>Eukaryota</taxon>
        <taxon>Viridiplantae</taxon>
        <taxon>Streptophyta</taxon>
        <taxon>Embryophyta</taxon>
        <taxon>Tracheophyta</taxon>
        <taxon>Spermatophyta</taxon>
        <taxon>Magnoliopsida</taxon>
        <taxon>Liliopsida</taxon>
        <taxon>Poales</taxon>
        <taxon>Poaceae</taxon>
        <taxon>BOP clade</taxon>
        <taxon>Oryzoideae</taxon>
        <taxon>Oryzeae</taxon>
        <taxon>Oryzinae</taxon>
        <taxon>Oryza</taxon>
        <taxon>Oryza sativa</taxon>
    </lineage>
</organism>
<sequence>MAWRRACTTLLHPAHRRAPAIGRAGLRNLCLRQPAPGEGGNKVFGKRFARLLPVRPQRLVFLFAHVLYAFVNARSRE</sequence>
<reference evidence="2" key="1">
    <citation type="journal article" date="2005" name="Nature">
        <title>The map-based sequence of the rice genome.</title>
        <authorList>
            <consortium name="International rice genome sequencing project (IRGSP)"/>
            <person name="Matsumoto T."/>
            <person name="Wu J."/>
            <person name="Kanamori H."/>
            <person name="Katayose Y."/>
            <person name="Fujisawa M."/>
            <person name="Namiki N."/>
            <person name="Mizuno H."/>
            <person name="Yamamoto K."/>
            <person name="Antonio B.A."/>
            <person name="Baba T."/>
            <person name="Sakata K."/>
            <person name="Nagamura Y."/>
            <person name="Aoki H."/>
            <person name="Arikawa K."/>
            <person name="Arita K."/>
            <person name="Bito T."/>
            <person name="Chiden Y."/>
            <person name="Fujitsuka N."/>
            <person name="Fukunaka R."/>
            <person name="Hamada M."/>
            <person name="Harada C."/>
            <person name="Hayashi A."/>
            <person name="Hijishita S."/>
            <person name="Honda M."/>
            <person name="Hosokawa S."/>
            <person name="Ichikawa Y."/>
            <person name="Idonuma A."/>
            <person name="Iijima M."/>
            <person name="Ikeda M."/>
            <person name="Ikeno M."/>
            <person name="Ito K."/>
            <person name="Ito S."/>
            <person name="Ito T."/>
            <person name="Ito Y."/>
            <person name="Ito Y."/>
            <person name="Iwabuchi A."/>
            <person name="Kamiya K."/>
            <person name="Karasawa W."/>
            <person name="Kurita K."/>
            <person name="Katagiri S."/>
            <person name="Kikuta A."/>
            <person name="Kobayashi H."/>
            <person name="Kobayashi N."/>
            <person name="Machita K."/>
            <person name="Maehara T."/>
            <person name="Masukawa M."/>
            <person name="Mizubayashi T."/>
            <person name="Mukai Y."/>
            <person name="Nagasaki H."/>
            <person name="Nagata Y."/>
            <person name="Naito S."/>
            <person name="Nakashima M."/>
            <person name="Nakama Y."/>
            <person name="Nakamichi Y."/>
            <person name="Nakamura M."/>
            <person name="Meguro A."/>
            <person name="Negishi M."/>
            <person name="Ohta I."/>
            <person name="Ohta T."/>
            <person name="Okamoto M."/>
            <person name="Ono N."/>
            <person name="Saji S."/>
            <person name="Sakaguchi M."/>
            <person name="Sakai K."/>
            <person name="Shibata M."/>
            <person name="Shimokawa T."/>
            <person name="Song J."/>
            <person name="Takazaki Y."/>
            <person name="Terasawa K."/>
            <person name="Tsugane M."/>
            <person name="Tsuji K."/>
            <person name="Ueda S."/>
            <person name="Waki K."/>
            <person name="Yamagata H."/>
            <person name="Yamamoto M."/>
            <person name="Yamamoto S."/>
            <person name="Yamane H."/>
            <person name="Yoshiki S."/>
            <person name="Yoshihara R."/>
            <person name="Yukawa K."/>
            <person name="Zhong H."/>
            <person name="Yano M."/>
            <person name="Yuan Q."/>
            <person name="Ouyang S."/>
            <person name="Liu J."/>
            <person name="Jones K.M."/>
            <person name="Gansberger K."/>
            <person name="Moffat K."/>
            <person name="Hill J."/>
            <person name="Bera J."/>
            <person name="Fadrosh D."/>
            <person name="Jin S."/>
            <person name="Johri S."/>
            <person name="Kim M."/>
            <person name="Overton L."/>
            <person name="Reardon M."/>
            <person name="Tsitrin T."/>
            <person name="Vuong H."/>
            <person name="Weaver B."/>
            <person name="Ciecko A."/>
            <person name="Tallon L."/>
            <person name="Jackson J."/>
            <person name="Pai G."/>
            <person name="Aken S.V."/>
            <person name="Utterback T."/>
            <person name="Reidmuller S."/>
            <person name="Feldblyum T."/>
            <person name="Hsiao J."/>
            <person name="Zismann V."/>
            <person name="Iobst S."/>
            <person name="de Vazeille A.R."/>
            <person name="Buell C.R."/>
            <person name="Ying K."/>
            <person name="Li Y."/>
            <person name="Lu T."/>
            <person name="Huang Y."/>
            <person name="Zhao Q."/>
            <person name="Feng Q."/>
            <person name="Zhang L."/>
            <person name="Zhu J."/>
            <person name="Weng Q."/>
            <person name="Mu J."/>
            <person name="Lu Y."/>
            <person name="Fan D."/>
            <person name="Liu Y."/>
            <person name="Guan J."/>
            <person name="Zhang Y."/>
            <person name="Yu S."/>
            <person name="Liu X."/>
            <person name="Zhang Y."/>
            <person name="Hong G."/>
            <person name="Han B."/>
            <person name="Choisne N."/>
            <person name="Demange N."/>
            <person name="Orjeda G."/>
            <person name="Samain S."/>
            <person name="Cattolico L."/>
            <person name="Pelletier E."/>
            <person name="Couloux A."/>
            <person name="Segurens B."/>
            <person name="Wincker P."/>
            <person name="D'Hont A."/>
            <person name="Scarpelli C."/>
            <person name="Weissenbach J."/>
            <person name="Salanoubat M."/>
            <person name="Quetier F."/>
            <person name="Yu Y."/>
            <person name="Kim H.R."/>
            <person name="Rambo T."/>
            <person name="Currie J."/>
            <person name="Collura K."/>
            <person name="Luo M."/>
            <person name="Yang T."/>
            <person name="Ammiraju J.S.S."/>
            <person name="Engler F."/>
            <person name="Soderlund C."/>
            <person name="Wing R.A."/>
            <person name="Palmer L.E."/>
            <person name="de la Bastide M."/>
            <person name="Spiegel L."/>
            <person name="Nascimento L."/>
            <person name="Zutavern T."/>
            <person name="O'Shaughnessy A."/>
            <person name="Dike S."/>
            <person name="Dedhia N."/>
            <person name="Preston R."/>
            <person name="Balija V."/>
            <person name="McCombie W.R."/>
            <person name="Chow T."/>
            <person name="Chen H."/>
            <person name="Chung M."/>
            <person name="Chen C."/>
            <person name="Shaw J."/>
            <person name="Wu H."/>
            <person name="Hsiao K."/>
            <person name="Chao Y."/>
            <person name="Chu M."/>
            <person name="Cheng C."/>
            <person name="Hour A."/>
            <person name="Lee P."/>
            <person name="Lin S."/>
            <person name="Lin Y."/>
            <person name="Liou J."/>
            <person name="Liu S."/>
            <person name="Hsing Y."/>
            <person name="Raghuvanshi S."/>
            <person name="Mohanty A."/>
            <person name="Bharti A.K."/>
            <person name="Gaur A."/>
            <person name="Gupta V."/>
            <person name="Kumar D."/>
            <person name="Ravi V."/>
            <person name="Vij S."/>
            <person name="Kapur A."/>
            <person name="Khurana P."/>
            <person name="Khurana P."/>
            <person name="Khurana J.P."/>
            <person name="Tyagi A.K."/>
            <person name="Gaikwad K."/>
            <person name="Singh A."/>
            <person name="Dalal V."/>
            <person name="Srivastava S."/>
            <person name="Dixit A."/>
            <person name="Pal A.K."/>
            <person name="Ghazi I.A."/>
            <person name="Yadav M."/>
            <person name="Pandit A."/>
            <person name="Bhargava A."/>
            <person name="Sureshbabu K."/>
            <person name="Batra K."/>
            <person name="Sharma T.R."/>
            <person name="Mohapatra T."/>
            <person name="Singh N.K."/>
            <person name="Messing J."/>
            <person name="Nelson A.B."/>
            <person name="Fuks G."/>
            <person name="Kavchok S."/>
            <person name="Keizer G."/>
            <person name="Linton E."/>
            <person name="Llaca V."/>
            <person name="Song R."/>
            <person name="Tanyolac B."/>
            <person name="Young S."/>
            <person name="Ho-Il K."/>
            <person name="Hahn J.H."/>
            <person name="Sangsakoo G."/>
            <person name="Vanavichit A."/>
            <person name="de Mattos Luiz.A.T."/>
            <person name="Zimmer P.D."/>
            <person name="Malone G."/>
            <person name="Dellagostin O."/>
            <person name="de Oliveira A.C."/>
            <person name="Bevan M."/>
            <person name="Bancroft I."/>
            <person name="Minx P."/>
            <person name="Cordum H."/>
            <person name="Wilson R."/>
            <person name="Cheng Z."/>
            <person name="Jin W."/>
            <person name="Jiang J."/>
            <person name="Leong S.A."/>
            <person name="Iwama H."/>
            <person name="Gojobori T."/>
            <person name="Itoh T."/>
            <person name="Niimura Y."/>
            <person name="Fujii Y."/>
            <person name="Habara T."/>
            <person name="Sakai H."/>
            <person name="Sato Y."/>
            <person name="Wilson G."/>
            <person name="Kumar K."/>
            <person name="McCouch S."/>
            <person name="Juretic N."/>
            <person name="Hoen D."/>
            <person name="Wright S."/>
            <person name="Bruskiewich R."/>
            <person name="Bureau T."/>
            <person name="Miyao A."/>
            <person name="Hirochika H."/>
            <person name="Nishikawa T."/>
            <person name="Kadowaki K."/>
            <person name="Sugiura M."/>
            <person name="Burr B."/>
            <person name="Sasaki T."/>
        </authorList>
    </citation>
    <scope>NUCLEOTIDE SEQUENCE [LARGE SCALE GENOMIC DNA]</scope>
    <source>
        <strain evidence="2">cv. Nipponbare</strain>
    </source>
</reference>
<dbReference type="Proteomes" id="UP000000763">
    <property type="component" value="Chromosome 2"/>
</dbReference>
<protein>
    <submittedName>
        <fullName evidence="1">Uncharacterized protein</fullName>
    </submittedName>
</protein>
<dbReference type="AlphaFoldDB" id="Q6Z6Q7"/>
<dbReference type="EMBL" id="AP004891">
    <property type="protein sequence ID" value="BAD15988.1"/>
    <property type="molecule type" value="Genomic_DNA"/>
</dbReference>
<evidence type="ECO:0000313" key="1">
    <source>
        <dbReference type="EMBL" id="BAD15988.1"/>
    </source>
</evidence>
<reference evidence="2" key="2">
    <citation type="journal article" date="2008" name="Nucleic Acids Res.">
        <title>The rice annotation project database (RAP-DB): 2008 update.</title>
        <authorList>
            <consortium name="The rice annotation project (RAP)"/>
        </authorList>
    </citation>
    <scope>GENOME REANNOTATION</scope>
    <source>
        <strain evidence="2">cv. Nipponbare</strain>
    </source>
</reference>
<evidence type="ECO:0000313" key="2">
    <source>
        <dbReference type="Proteomes" id="UP000000763"/>
    </source>
</evidence>
<name>Q6Z6Q7_ORYSJ</name>
<proteinExistence type="predicted"/>
<gene>
    <name evidence="1" type="primary">P0705A04.37</name>
</gene>
<accession>Q6Z6Q7</accession>